<keyword evidence="2" id="KW-0812">Transmembrane</keyword>
<evidence type="ECO:0000313" key="3">
    <source>
        <dbReference type="EMBL" id="KAE9028867.1"/>
    </source>
</evidence>
<proteinExistence type="predicted"/>
<reference evidence="3 4" key="1">
    <citation type="submission" date="2018-09" db="EMBL/GenBank/DDBJ databases">
        <title>Genomic investigation of the strawberry pathogen Phytophthora fragariae indicates pathogenicity is determined by transcriptional variation in three key races.</title>
        <authorList>
            <person name="Adams T.M."/>
            <person name="Armitage A.D."/>
            <person name="Sobczyk M.K."/>
            <person name="Bates H.J."/>
            <person name="Dunwell J.M."/>
            <person name="Nellist C.F."/>
            <person name="Harrison R.J."/>
        </authorList>
    </citation>
    <scope>NUCLEOTIDE SEQUENCE [LARGE SCALE GENOMIC DNA]</scope>
    <source>
        <strain evidence="3 4">SCRP245</strain>
    </source>
</reference>
<feature type="compositionally biased region" description="Low complexity" evidence="1">
    <location>
        <begin position="253"/>
        <end position="264"/>
    </location>
</feature>
<dbReference type="AlphaFoldDB" id="A0A6A3MDK9"/>
<name>A0A6A3MDK9_9STRA</name>
<gene>
    <name evidence="3" type="ORF">PF011_g1349</name>
</gene>
<evidence type="ECO:0000313" key="4">
    <source>
        <dbReference type="Proteomes" id="UP000460718"/>
    </source>
</evidence>
<evidence type="ECO:0000256" key="2">
    <source>
        <dbReference type="SAM" id="Phobius"/>
    </source>
</evidence>
<comment type="caution">
    <text evidence="3">The sequence shown here is derived from an EMBL/GenBank/DDBJ whole genome shotgun (WGS) entry which is preliminary data.</text>
</comment>
<sequence>MRQRASTKTQRRLKQQQLMRDPYALTGDVYGEPPTFRVGGLVTAVGVLQLVTALALSGFVFGGALLFCAVLLAVIGLALLHHSDPKADAQGLGAKQAIARLLALRRSALDYSLTLSIAQSQTYPRKELQIAVVPACPTPQKVVATMALKQEKDAETRQNRLADSVPFNRLDMKELPLINSMSVEETDDLFMEKPRANSEPKQVLRTRPLLPLRPKVQQTAPVNTTQDKKKRKTQQTMAALTVLKTSVKEEMKTPQVQVKAQPKPQKQHKTLESKPPQIAAKKEVSLPLVLPKAEPKVDLPAVLPKVNPALSVPDQPKPKPKPVEVTSPATIVVEPFVLEAAVPSVTPKPVFPEQKPLVELARGEPAMERDLVVTRKVLFYLSPEGESTVVLEDEEMEREIETEHQLELEHELEDYALSLEAFPPLSPPMVPQASTPLPPTEVEPNFLMDIALEPISKPQKKLISFGSLRLKPVVNADLRTMLDELDVLKPVVNADLRTMLDELDVMRLELDAAMAGCTSLLNGEEEKVFSSGELEPEEEPIFCC</sequence>
<evidence type="ECO:0000256" key="1">
    <source>
        <dbReference type="SAM" id="MobiDB-lite"/>
    </source>
</evidence>
<organism evidence="3 4">
    <name type="scientific">Phytophthora fragariae</name>
    <dbReference type="NCBI Taxonomy" id="53985"/>
    <lineage>
        <taxon>Eukaryota</taxon>
        <taxon>Sar</taxon>
        <taxon>Stramenopiles</taxon>
        <taxon>Oomycota</taxon>
        <taxon>Peronosporomycetes</taxon>
        <taxon>Peronosporales</taxon>
        <taxon>Peronosporaceae</taxon>
        <taxon>Phytophthora</taxon>
    </lineage>
</organism>
<accession>A0A6A3MDK9</accession>
<keyword evidence="2" id="KW-0472">Membrane</keyword>
<feature type="transmembrane region" description="Helical" evidence="2">
    <location>
        <begin position="47"/>
        <end position="80"/>
    </location>
</feature>
<keyword evidence="2" id="KW-1133">Transmembrane helix</keyword>
<dbReference type="EMBL" id="QXFW01000036">
    <property type="protein sequence ID" value="KAE9028867.1"/>
    <property type="molecule type" value="Genomic_DNA"/>
</dbReference>
<feature type="region of interest" description="Disordered" evidence="1">
    <location>
        <begin position="251"/>
        <end position="278"/>
    </location>
</feature>
<dbReference type="Proteomes" id="UP000460718">
    <property type="component" value="Unassembled WGS sequence"/>
</dbReference>
<protein>
    <submittedName>
        <fullName evidence="3">Uncharacterized protein</fullName>
    </submittedName>
</protein>